<evidence type="ECO:0000259" key="8">
    <source>
        <dbReference type="Pfam" id="PF02771"/>
    </source>
</evidence>
<accession>A0A9Q5AYL5</accession>
<evidence type="ECO:0000313" key="10">
    <source>
        <dbReference type="Proteomes" id="UP000564604"/>
    </source>
</evidence>
<dbReference type="PANTHER" id="PTHR43884:SF12">
    <property type="entry name" value="ISOVALERYL-COA DEHYDROGENASE, MITOCHONDRIAL-RELATED"/>
    <property type="match status" value="1"/>
</dbReference>
<feature type="domain" description="Acyl-CoA dehydrogenase/oxidase N-terminal" evidence="8">
    <location>
        <begin position="19"/>
        <end position="116"/>
    </location>
</feature>
<dbReference type="RefSeq" id="WP_095040930.1">
    <property type="nucleotide sequence ID" value="NZ_JAAEBQ010000001.1"/>
</dbReference>
<sequence length="379" mass="41482">MFQANSGKVIDKTLFKKVGQSVSERALHHDREGTLDEFSWRMLADMNLWRIPVRSELGGLGGTWLECVECLEEVARECEDLGFLITSLGHIGSLRLLCDYGDEEQKHRWIPGLLKGNIAVTAMTEECGGSDLSKMQLAAVKTAGQYLLNGKKTHITNAPVATMGLLAGRIPALGVKKDITLFFLDLNVPGISIGPVEMNLGLRTSPTADIDLENVSITECNIIGAQGGGLNILHDIISFERALYGVIAAGLIERMAQLGMQRSLSRQAFGKNIAEFQYVQDKLVGMKMSSTICRSLTYEALRMLEEKHPESSLVCSSVKYQAALRLVESAGNLMQIYGHQGYSDPKIGKFVRDAAGMKIAGGTNDIQKVNIFKQMLGTR</sequence>
<dbReference type="AlphaFoldDB" id="A0A9Q5AYL5"/>
<evidence type="ECO:0000256" key="4">
    <source>
        <dbReference type="ARBA" id="ARBA00022827"/>
    </source>
</evidence>
<dbReference type="InterPro" id="IPR046373">
    <property type="entry name" value="Acyl-CoA_Oxase/DH_mid-dom_sf"/>
</dbReference>
<dbReference type="Gene3D" id="2.40.110.10">
    <property type="entry name" value="Butyryl-CoA Dehydrogenase, subunit A, domain 2"/>
    <property type="match status" value="1"/>
</dbReference>
<comment type="similarity">
    <text evidence="2 5">Belongs to the acyl-CoA dehydrogenase family.</text>
</comment>
<dbReference type="PANTHER" id="PTHR43884">
    <property type="entry name" value="ACYL-COA DEHYDROGENASE"/>
    <property type="match status" value="1"/>
</dbReference>
<evidence type="ECO:0000256" key="3">
    <source>
        <dbReference type="ARBA" id="ARBA00022630"/>
    </source>
</evidence>
<dbReference type="Gene3D" id="1.10.540.10">
    <property type="entry name" value="Acyl-CoA dehydrogenase/oxidase, N-terminal domain"/>
    <property type="match status" value="1"/>
</dbReference>
<evidence type="ECO:0000256" key="2">
    <source>
        <dbReference type="ARBA" id="ARBA00009347"/>
    </source>
</evidence>
<dbReference type="InterPro" id="IPR009100">
    <property type="entry name" value="AcylCoA_DH/oxidase_NM_dom_sf"/>
</dbReference>
<dbReference type="GO" id="GO:0050660">
    <property type="term" value="F:flavin adenine dinucleotide binding"/>
    <property type="evidence" value="ECO:0007669"/>
    <property type="project" value="InterPro"/>
</dbReference>
<dbReference type="Pfam" id="PF00441">
    <property type="entry name" value="Acyl-CoA_dh_1"/>
    <property type="match status" value="1"/>
</dbReference>
<proteinExistence type="inferred from homology"/>
<keyword evidence="3 5" id="KW-0285">Flavoprotein</keyword>
<comment type="cofactor">
    <cofactor evidence="1 5">
        <name>FAD</name>
        <dbReference type="ChEBI" id="CHEBI:57692"/>
    </cofactor>
</comment>
<dbReference type="Pfam" id="PF02771">
    <property type="entry name" value="Acyl-CoA_dh_N"/>
    <property type="match status" value="1"/>
</dbReference>
<dbReference type="InterPro" id="IPR013786">
    <property type="entry name" value="AcylCoA_DH/ox_N"/>
</dbReference>
<comment type="caution">
    <text evidence="9">The sequence shown here is derived from an EMBL/GenBank/DDBJ whole genome shotgun (WGS) entry which is preliminary data.</text>
</comment>
<evidence type="ECO:0000256" key="1">
    <source>
        <dbReference type="ARBA" id="ARBA00001974"/>
    </source>
</evidence>
<dbReference type="InterPro" id="IPR009075">
    <property type="entry name" value="AcylCo_DH/oxidase_C"/>
</dbReference>
<dbReference type="GO" id="GO:0003995">
    <property type="term" value="F:acyl-CoA dehydrogenase activity"/>
    <property type="evidence" value="ECO:0007669"/>
    <property type="project" value="TreeGrafter"/>
</dbReference>
<dbReference type="Proteomes" id="UP000564604">
    <property type="component" value="Unassembled WGS sequence"/>
</dbReference>
<evidence type="ECO:0000256" key="5">
    <source>
        <dbReference type="RuleBase" id="RU362125"/>
    </source>
</evidence>
<evidence type="ECO:0000259" key="7">
    <source>
        <dbReference type="Pfam" id="PF02770"/>
    </source>
</evidence>
<dbReference type="CDD" id="cd00567">
    <property type="entry name" value="ACAD"/>
    <property type="match status" value="1"/>
</dbReference>
<organism evidence="9 10">
    <name type="scientific">Pseudomonas fragi</name>
    <dbReference type="NCBI Taxonomy" id="296"/>
    <lineage>
        <taxon>Bacteria</taxon>
        <taxon>Pseudomonadati</taxon>
        <taxon>Pseudomonadota</taxon>
        <taxon>Gammaproteobacteria</taxon>
        <taxon>Pseudomonadales</taxon>
        <taxon>Pseudomonadaceae</taxon>
        <taxon>Pseudomonas</taxon>
    </lineage>
</organism>
<reference evidence="9 10" key="1">
    <citation type="journal article" date="2020" name="Front. Microbiol.">
        <title>Genetic Organization of the aprX-lipA2 Operon Affects the Proteolytic Potential of Pseudomonas Species in Milk.</title>
        <authorList>
            <person name="Maier C."/>
            <person name="Huptas C."/>
            <person name="von Neubeck M."/>
            <person name="Scherer S."/>
            <person name="Wenning M."/>
            <person name="Lucking G."/>
        </authorList>
    </citation>
    <scope>NUCLEOTIDE SEQUENCE [LARGE SCALE GENOMIC DNA]</scope>
    <source>
        <strain evidence="9 10">WS 5094</strain>
    </source>
</reference>
<dbReference type="Pfam" id="PF02770">
    <property type="entry name" value="Acyl-CoA_dh_M"/>
    <property type="match status" value="1"/>
</dbReference>
<dbReference type="Gene3D" id="1.20.140.10">
    <property type="entry name" value="Butyryl-CoA Dehydrogenase, subunit A, domain 3"/>
    <property type="match status" value="1"/>
</dbReference>
<evidence type="ECO:0000313" key="9">
    <source>
        <dbReference type="EMBL" id="NNB47803.1"/>
    </source>
</evidence>
<dbReference type="InterPro" id="IPR037069">
    <property type="entry name" value="AcylCoA_DH/ox_N_sf"/>
</dbReference>
<feature type="domain" description="Acyl-CoA oxidase/dehydrogenase middle" evidence="7">
    <location>
        <begin position="121"/>
        <end position="215"/>
    </location>
</feature>
<protein>
    <submittedName>
        <fullName evidence="9">Acyl-CoA/acyl-ACP dehydrogenase</fullName>
    </submittedName>
</protein>
<dbReference type="EMBL" id="JAAQYX010000001">
    <property type="protein sequence ID" value="NNB47803.1"/>
    <property type="molecule type" value="Genomic_DNA"/>
</dbReference>
<keyword evidence="5" id="KW-0560">Oxidoreductase</keyword>
<evidence type="ECO:0000259" key="6">
    <source>
        <dbReference type="Pfam" id="PF00441"/>
    </source>
</evidence>
<dbReference type="SUPFAM" id="SSF56645">
    <property type="entry name" value="Acyl-CoA dehydrogenase NM domain-like"/>
    <property type="match status" value="1"/>
</dbReference>
<feature type="domain" description="Acyl-CoA dehydrogenase/oxidase C-terminal" evidence="6">
    <location>
        <begin position="227"/>
        <end position="375"/>
    </location>
</feature>
<keyword evidence="4 5" id="KW-0274">FAD</keyword>
<dbReference type="SUPFAM" id="SSF47203">
    <property type="entry name" value="Acyl-CoA dehydrogenase C-terminal domain-like"/>
    <property type="match status" value="1"/>
</dbReference>
<dbReference type="InterPro" id="IPR006091">
    <property type="entry name" value="Acyl-CoA_Oxase/DH_mid-dom"/>
</dbReference>
<dbReference type="InterPro" id="IPR036250">
    <property type="entry name" value="AcylCo_DH-like_C"/>
</dbReference>
<gene>
    <name evidence="9" type="ORF">HBN89_00660</name>
</gene>
<name>A0A9Q5AYL5_PSEFR</name>